<evidence type="ECO:0000256" key="6">
    <source>
        <dbReference type="SAM" id="MobiDB-lite"/>
    </source>
</evidence>
<dbReference type="GO" id="GO:0071051">
    <property type="term" value="P:poly(A)-dependent snoRNA 3'-end processing"/>
    <property type="evidence" value="ECO:0007669"/>
    <property type="project" value="TreeGrafter"/>
</dbReference>
<dbReference type="Proteomes" id="UP000479190">
    <property type="component" value="Unassembled WGS sequence"/>
</dbReference>
<evidence type="ECO:0000313" key="8">
    <source>
        <dbReference type="EMBL" id="CAB0035609.1"/>
    </source>
</evidence>
<dbReference type="InterPro" id="IPR036397">
    <property type="entry name" value="RNaseH_sf"/>
</dbReference>
<evidence type="ECO:0000259" key="7">
    <source>
        <dbReference type="PROSITE" id="PS50967"/>
    </source>
</evidence>
<evidence type="ECO:0000256" key="4">
    <source>
        <dbReference type="ARBA" id="ARBA00023242"/>
    </source>
</evidence>
<feature type="region of interest" description="Disordered" evidence="6">
    <location>
        <begin position="705"/>
        <end position="726"/>
    </location>
</feature>
<dbReference type="GO" id="GO:0071035">
    <property type="term" value="P:nuclear polyadenylation-dependent rRNA catabolic process"/>
    <property type="evidence" value="ECO:0007669"/>
    <property type="project" value="TreeGrafter"/>
</dbReference>
<evidence type="ECO:0000256" key="2">
    <source>
        <dbReference type="ARBA" id="ARBA00022552"/>
    </source>
</evidence>
<dbReference type="Gene3D" id="3.30.420.10">
    <property type="entry name" value="Ribonuclease H-like superfamily/Ribonuclease H"/>
    <property type="match status" value="1"/>
</dbReference>
<dbReference type="PANTHER" id="PTHR12124:SF47">
    <property type="entry name" value="EXOSOME COMPONENT 10"/>
    <property type="match status" value="1"/>
</dbReference>
<evidence type="ECO:0000256" key="5">
    <source>
        <dbReference type="ARBA" id="ARBA00043957"/>
    </source>
</evidence>
<dbReference type="InterPro" id="IPR012337">
    <property type="entry name" value="RNaseH-like_sf"/>
</dbReference>
<feature type="region of interest" description="Disordered" evidence="6">
    <location>
        <begin position="627"/>
        <end position="691"/>
    </location>
</feature>
<protein>
    <recommendedName>
        <fullName evidence="7">HRDC domain-containing protein</fullName>
    </recommendedName>
</protein>
<comment type="similarity">
    <text evidence="5">Belongs to the exosome component 10/RRP6 family.</text>
</comment>
<dbReference type="InterPro" id="IPR045092">
    <property type="entry name" value="Rrp6-like"/>
</dbReference>
<dbReference type="PROSITE" id="PS50967">
    <property type="entry name" value="HRDC"/>
    <property type="match status" value="1"/>
</dbReference>
<dbReference type="SUPFAM" id="SSF47819">
    <property type="entry name" value="HRDC-like"/>
    <property type="match status" value="1"/>
</dbReference>
<dbReference type="GO" id="GO:0071036">
    <property type="term" value="P:nuclear polyadenylation-dependent snoRNA catabolic process"/>
    <property type="evidence" value="ECO:0007669"/>
    <property type="project" value="TreeGrafter"/>
</dbReference>
<dbReference type="GO" id="GO:0000166">
    <property type="term" value="F:nucleotide binding"/>
    <property type="evidence" value="ECO:0007669"/>
    <property type="project" value="InterPro"/>
</dbReference>
<feature type="domain" description="HRDC" evidence="7">
    <location>
        <begin position="458"/>
        <end position="538"/>
    </location>
</feature>
<dbReference type="Pfam" id="PF08066">
    <property type="entry name" value="PMC2NT"/>
    <property type="match status" value="1"/>
</dbReference>
<dbReference type="GO" id="GO:0003727">
    <property type="term" value="F:single-stranded RNA binding"/>
    <property type="evidence" value="ECO:0007669"/>
    <property type="project" value="TreeGrafter"/>
</dbReference>
<dbReference type="GO" id="GO:0071040">
    <property type="term" value="P:nuclear polyadenylation-dependent antisense transcript catabolic process"/>
    <property type="evidence" value="ECO:0007669"/>
    <property type="project" value="TreeGrafter"/>
</dbReference>
<dbReference type="GO" id="GO:0000175">
    <property type="term" value="F:3'-5'-RNA exonuclease activity"/>
    <property type="evidence" value="ECO:0007669"/>
    <property type="project" value="InterPro"/>
</dbReference>
<reference evidence="8 9" key="1">
    <citation type="submission" date="2020-02" db="EMBL/GenBank/DDBJ databases">
        <authorList>
            <person name="Ferguson B K."/>
        </authorList>
    </citation>
    <scope>NUCLEOTIDE SEQUENCE [LARGE SCALE GENOMIC DNA]</scope>
</reference>
<dbReference type="GO" id="GO:0005730">
    <property type="term" value="C:nucleolus"/>
    <property type="evidence" value="ECO:0007669"/>
    <property type="project" value="TreeGrafter"/>
</dbReference>
<evidence type="ECO:0000256" key="1">
    <source>
        <dbReference type="ARBA" id="ARBA00004123"/>
    </source>
</evidence>
<dbReference type="GO" id="GO:0071039">
    <property type="term" value="P:nuclear polyadenylation-dependent CUT catabolic process"/>
    <property type="evidence" value="ECO:0007669"/>
    <property type="project" value="TreeGrafter"/>
</dbReference>
<comment type="subcellular location">
    <subcellularLocation>
        <location evidence="1">Nucleus</location>
    </subcellularLocation>
</comment>
<dbReference type="GO" id="GO:0000467">
    <property type="term" value="P:exonucleolytic trimming to generate mature 3'-end of 5.8S rRNA from tricistronic rRNA transcript (SSU-rRNA, 5.8S rRNA, LSU-rRNA)"/>
    <property type="evidence" value="ECO:0007669"/>
    <property type="project" value="InterPro"/>
</dbReference>
<dbReference type="Pfam" id="PF01612">
    <property type="entry name" value="DNA_pol_A_exo1"/>
    <property type="match status" value="1"/>
</dbReference>
<dbReference type="PANTHER" id="PTHR12124">
    <property type="entry name" value="POLYMYOSITIS/SCLERODERMA AUTOANTIGEN-RELATED"/>
    <property type="match status" value="1"/>
</dbReference>
<dbReference type="InterPro" id="IPR002562">
    <property type="entry name" value="3'-5'_exonuclease_dom"/>
</dbReference>
<feature type="compositionally biased region" description="Polar residues" evidence="6">
    <location>
        <begin position="642"/>
        <end position="656"/>
    </location>
</feature>
<evidence type="ECO:0000256" key="3">
    <source>
        <dbReference type="ARBA" id="ARBA00022835"/>
    </source>
</evidence>
<dbReference type="GO" id="GO:0071038">
    <property type="term" value="P:TRAMP-dependent tRNA surveillance pathway"/>
    <property type="evidence" value="ECO:0007669"/>
    <property type="project" value="TreeGrafter"/>
</dbReference>
<dbReference type="InterPro" id="IPR002121">
    <property type="entry name" value="HRDC_dom"/>
</dbReference>
<dbReference type="SMART" id="SM00474">
    <property type="entry name" value="35EXOc"/>
    <property type="match status" value="1"/>
</dbReference>
<dbReference type="EMBL" id="CADCXV010000794">
    <property type="protein sequence ID" value="CAB0035609.1"/>
    <property type="molecule type" value="Genomic_DNA"/>
</dbReference>
<dbReference type="GO" id="GO:0071044">
    <property type="term" value="P:histone mRNA catabolic process"/>
    <property type="evidence" value="ECO:0007669"/>
    <property type="project" value="TreeGrafter"/>
</dbReference>
<gene>
    <name evidence="8" type="ORF">TBRA_LOCUS7501</name>
</gene>
<dbReference type="InterPro" id="IPR012588">
    <property type="entry name" value="Exosome-assoc_fac_Rrp6_N"/>
</dbReference>
<feature type="compositionally biased region" description="Polar residues" evidence="6">
    <location>
        <begin position="666"/>
        <end position="678"/>
    </location>
</feature>
<dbReference type="InterPro" id="IPR044876">
    <property type="entry name" value="HRDC_dom_sf"/>
</dbReference>
<dbReference type="Gene3D" id="1.10.150.80">
    <property type="entry name" value="HRDC domain"/>
    <property type="match status" value="1"/>
</dbReference>
<dbReference type="InterPro" id="IPR010997">
    <property type="entry name" value="HRDC-like_sf"/>
</dbReference>
<keyword evidence="4" id="KW-0539">Nucleus</keyword>
<name>A0A6H5IC71_9HYME</name>
<organism evidence="8 9">
    <name type="scientific">Trichogramma brassicae</name>
    <dbReference type="NCBI Taxonomy" id="86971"/>
    <lineage>
        <taxon>Eukaryota</taxon>
        <taxon>Metazoa</taxon>
        <taxon>Ecdysozoa</taxon>
        <taxon>Arthropoda</taxon>
        <taxon>Hexapoda</taxon>
        <taxon>Insecta</taxon>
        <taxon>Pterygota</taxon>
        <taxon>Neoptera</taxon>
        <taxon>Endopterygota</taxon>
        <taxon>Hymenoptera</taxon>
        <taxon>Apocrita</taxon>
        <taxon>Proctotrupomorpha</taxon>
        <taxon>Chalcidoidea</taxon>
        <taxon>Trichogrammatidae</taxon>
        <taxon>Trichogramma</taxon>
    </lineage>
</organism>
<dbReference type="SUPFAM" id="SSF53098">
    <property type="entry name" value="Ribonuclease H-like"/>
    <property type="match status" value="1"/>
</dbReference>
<accession>A0A6H5IC71</accession>
<dbReference type="OrthoDB" id="2250022at2759"/>
<dbReference type="AlphaFoldDB" id="A0A6H5IC71"/>
<sequence length="789" mass="91682">MAQNSSDSVDQNQFENKFEDFKKIALDVITNGCAASDELPCDRDFHYYKCYPTFNEIREKQTKRISNIMQCIVKQAGVDTNVTSNNINEKYKILLESNDILLNRVEAYMDKEQSTSQNTPTNFLVVERQISYNENNFLSKNDEISSKTHPATQTLRLFTCENVPKPQFQFKDKIENSYRPWKPRIKNKPNSITPLAIHRVQGEDGFEYYSHPYEFELNQFKPHEIQLQRRQPIKCKSIEETPLIIINDTAGLRAMVDNLKIYNEIAIDFKEHTYRTFQGIICLMQISTFDTDYVIDALTLRSELHMLNVILTNPSILKVFHGSHSDICSLQRDLSLYVVNMFDTHLAAKYLQLPLFNLPYLLDIFCNINPDRYFQIVDWRVRPLPEELTKYAQKDIHYLLYLKDILRNALIDKDNGLDSILKNVFTNSTISCKKVYKKEVYTDNSYISMYKKCRKNFNSKQLNVLKELHKWRDETAREEDESYHMVLPDHMLIKIAETLPENEHGIFACCDKIPPLIRQNVMIIHKLISNARDQPFETTDKLLMQNNQLNDSNSWNTSSHDLISGMTIQQNVPCMLSSTAFNNSKTEIEKNLPFFVSPGKKYKLIPSTATEESVLIVNPFFKRNEDNSTAATQEETLPPNHSAHNSSIDALVSSTTRSKKQRSVKTQKMNGNETSSPSYIPISNKKGKSIPKGKKFQEMLSIIRNSGEQSTNSSQNSKNKKKKKKFWRKGKIRMNVMEFETLGQMHGRKRRRQGNSKSFHDLFSNFLNKMTCARNLYAIIHFFIFSQLP</sequence>
<keyword evidence="3" id="KW-0271">Exosome</keyword>
<dbReference type="GO" id="GO:0000176">
    <property type="term" value="C:nuclear exosome (RNase complex)"/>
    <property type="evidence" value="ECO:0007669"/>
    <property type="project" value="InterPro"/>
</dbReference>
<dbReference type="GO" id="GO:0071037">
    <property type="term" value="P:nuclear polyadenylation-dependent snRNA catabolic process"/>
    <property type="evidence" value="ECO:0007669"/>
    <property type="project" value="TreeGrafter"/>
</dbReference>
<keyword evidence="2" id="KW-0698">rRNA processing</keyword>
<dbReference type="SMART" id="SM00341">
    <property type="entry name" value="HRDC"/>
    <property type="match status" value="1"/>
</dbReference>
<proteinExistence type="inferred from homology"/>
<dbReference type="FunFam" id="1.10.150.80:FF:000001">
    <property type="entry name" value="Putative exosome component 10"/>
    <property type="match status" value="1"/>
</dbReference>
<dbReference type="Pfam" id="PF00570">
    <property type="entry name" value="HRDC"/>
    <property type="match status" value="1"/>
</dbReference>
<keyword evidence="9" id="KW-1185">Reference proteome</keyword>
<evidence type="ECO:0000313" key="9">
    <source>
        <dbReference type="Proteomes" id="UP000479190"/>
    </source>
</evidence>